<comment type="subcellular location">
    <subcellularLocation>
        <location evidence="1">Cell membrane</location>
    </subcellularLocation>
</comment>
<feature type="signal peptide" evidence="7">
    <location>
        <begin position="1"/>
        <end position="22"/>
    </location>
</feature>
<evidence type="ECO:0000259" key="10">
    <source>
        <dbReference type="Pfam" id="PF25944"/>
    </source>
</evidence>
<keyword evidence="6" id="KW-0175">Coiled coil</keyword>
<dbReference type="PANTHER" id="PTHR30469">
    <property type="entry name" value="MULTIDRUG RESISTANCE PROTEIN MDTA"/>
    <property type="match status" value="1"/>
</dbReference>
<evidence type="ECO:0000256" key="2">
    <source>
        <dbReference type="ARBA" id="ARBA00009477"/>
    </source>
</evidence>
<feature type="domain" description="Multidrug resistance protein MdtA-like beta-barrel" evidence="10">
    <location>
        <begin position="218"/>
        <end position="298"/>
    </location>
</feature>
<feature type="coiled-coil region" evidence="6">
    <location>
        <begin position="105"/>
        <end position="139"/>
    </location>
</feature>
<evidence type="ECO:0000259" key="11">
    <source>
        <dbReference type="Pfam" id="PF25989"/>
    </source>
</evidence>
<dbReference type="Gene3D" id="2.40.30.170">
    <property type="match status" value="1"/>
</dbReference>
<dbReference type="AlphaFoldDB" id="A0A447CZF6"/>
<feature type="domain" description="Multidrug resistance protein MdtA-like alpha-helical hairpin" evidence="8">
    <location>
        <begin position="112"/>
        <end position="181"/>
    </location>
</feature>
<dbReference type="Gene3D" id="2.40.420.20">
    <property type="match status" value="1"/>
</dbReference>
<evidence type="ECO:0000259" key="9">
    <source>
        <dbReference type="Pfam" id="PF25917"/>
    </source>
</evidence>
<sequence length="383" mass="40264">MTKRRVLFGVLAVLALAGSAVAVQQLGPGDKSAPPTARATGPRAVAVTTAVATRKKAPVQLEALGTVTTLASVALRTRIDSEIVAIHFEDGALVKAGDLLVTLDSRALEAQIRQAKGQLARDKAQLEGAERDLRRYTELVARAATPQVNLDNAKTQADVYRAAIRASEATIEHLEVQLGFTTMRAPITGRISQANVKVGNQVRTADLTPIATINQMAPVYISFTVPQRVLPQIRAAMAGEDSGVEAIIPGEARQARGQIAMIENAVDAATGMATVRALMPNQDELLWPGTLVTARLTLRVEDAVTVPSAAVQVSQQGSFVYVVKDGTARVQPVTVLRSVGLETVVDGGITGGETVVTDGHLQLTDGARVTVRGEADPSRKAGA</sequence>
<evidence type="ECO:0000313" key="12">
    <source>
        <dbReference type="EMBL" id="VCU10686.1"/>
    </source>
</evidence>
<dbReference type="Pfam" id="PF25917">
    <property type="entry name" value="BSH_RND"/>
    <property type="match status" value="1"/>
</dbReference>
<dbReference type="Pfam" id="PF25989">
    <property type="entry name" value="YknX_C"/>
    <property type="match status" value="1"/>
</dbReference>
<evidence type="ECO:0000259" key="8">
    <source>
        <dbReference type="Pfam" id="PF25876"/>
    </source>
</evidence>
<dbReference type="NCBIfam" id="TIGR01730">
    <property type="entry name" value="RND_mfp"/>
    <property type="match status" value="1"/>
</dbReference>
<dbReference type="GO" id="GO:0015562">
    <property type="term" value="F:efflux transmembrane transporter activity"/>
    <property type="evidence" value="ECO:0007669"/>
    <property type="project" value="TreeGrafter"/>
</dbReference>
<evidence type="ECO:0000256" key="3">
    <source>
        <dbReference type="ARBA" id="ARBA00022475"/>
    </source>
</evidence>
<dbReference type="GO" id="GO:1990281">
    <property type="term" value="C:efflux pump complex"/>
    <property type="evidence" value="ECO:0007669"/>
    <property type="project" value="TreeGrafter"/>
</dbReference>
<dbReference type="Gene3D" id="2.40.50.100">
    <property type="match status" value="1"/>
</dbReference>
<dbReference type="Proteomes" id="UP000289200">
    <property type="component" value="Unassembled WGS sequence"/>
</dbReference>
<comment type="similarity">
    <text evidence="2">Belongs to the membrane fusion protein (MFP) (TC 8.A.1) family.</text>
</comment>
<evidence type="ECO:0000256" key="7">
    <source>
        <dbReference type="SAM" id="SignalP"/>
    </source>
</evidence>
<evidence type="ECO:0000256" key="6">
    <source>
        <dbReference type="SAM" id="Coils"/>
    </source>
</evidence>
<dbReference type="OrthoDB" id="8435523at2"/>
<dbReference type="InterPro" id="IPR058637">
    <property type="entry name" value="YknX-like_C"/>
</dbReference>
<reference evidence="13" key="1">
    <citation type="submission" date="2018-10" db="EMBL/GenBank/DDBJ databases">
        <authorList>
            <person name="Peiro R."/>
            <person name="Begona"/>
            <person name="Cbmso G."/>
            <person name="Lopez M."/>
            <person name="Gonzalez S."/>
            <person name="Sacristan E."/>
            <person name="Castillo E."/>
        </authorList>
    </citation>
    <scope>NUCLEOTIDE SEQUENCE [LARGE SCALE GENOMIC DNA]</scope>
</reference>
<gene>
    <name evidence="12" type="primary">mdtA_4</name>
    <name evidence="12" type="ORF">RHODGE_RHODGE_03888</name>
</gene>
<accession>A0A447CZF6</accession>
<dbReference type="InterPro" id="IPR006143">
    <property type="entry name" value="RND_pump_MFP"/>
</dbReference>
<keyword evidence="13" id="KW-1185">Reference proteome</keyword>
<comment type="caution">
    <text evidence="12">The sequence shown here is derived from an EMBL/GenBank/DDBJ whole genome shotgun (WGS) entry which is preliminary data.</text>
</comment>
<keyword evidence="7" id="KW-0732">Signal</keyword>
<dbReference type="SUPFAM" id="SSF111369">
    <property type="entry name" value="HlyD-like secretion proteins"/>
    <property type="match status" value="1"/>
</dbReference>
<evidence type="ECO:0000256" key="5">
    <source>
        <dbReference type="ARBA" id="ARBA00023136"/>
    </source>
</evidence>
<dbReference type="RefSeq" id="WP_129610762.1">
    <property type="nucleotide sequence ID" value="NZ_UWOC01000177.1"/>
</dbReference>
<dbReference type="InterPro" id="IPR058624">
    <property type="entry name" value="MdtA-like_HH"/>
</dbReference>
<keyword evidence="5" id="KW-0472">Membrane</keyword>
<proteinExistence type="inferred from homology"/>
<name>A0A447CZF6_9BRAD</name>
<evidence type="ECO:0000256" key="1">
    <source>
        <dbReference type="ARBA" id="ARBA00004236"/>
    </source>
</evidence>
<feature type="domain" description="YknX-like C-terminal permuted SH3-like" evidence="11">
    <location>
        <begin position="303"/>
        <end position="371"/>
    </location>
</feature>
<feature type="domain" description="Multidrug resistance protein MdtA-like barrel-sandwich hybrid" evidence="9">
    <location>
        <begin position="73"/>
        <end position="213"/>
    </location>
</feature>
<dbReference type="Pfam" id="PF25876">
    <property type="entry name" value="HH_MFP_RND"/>
    <property type="match status" value="1"/>
</dbReference>
<dbReference type="Gene3D" id="1.10.287.470">
    <property type="entry name" value="Helix hairpin bin"/>
    <property type="match status" value="1"/>
</dbReference>
<protein>
    <submittedName>
        <fullName evidence="12">Multidrug resistance protein MdtA</fullName>
    </submittedName>
</protein>
<dbReference type="InterPro" id="IPR058626">
    <property type="entry name" value="MdtA-like_b-barrel"/>
</dbReference>
<dbReference type="InterPro" id="IPR058625">
    <property type="entry name" value="MdtA-like_BSH"/>
</dbReference>
<organism evidence="12 13">
    <name type="scientific">Rhodoplanes serenus</name>
    <dbReference type="NCBI Taxonomy" id="200615"/>
    <lineage>
        <taxon>Bacteria</taxon>
        <taxon>Pseudomonadati</taxon>
        <taxon>Pseudomonadota</taxon>
        <taxon>Alphaproteobacteria</taxon>
        <taxon>Hyphomicrobiales</taxon>
        <taxon>Nitrobacteraceae</taxon>
        <taxon>Rhodoplanes</taxon>
    </lineage>
</organism>
<evidence type="ECO:0000256" key="4">
    <source>
        <dbReference type="ARBA" id="ARBA00022519"/>
    </source>
</evidence>
<dbReference type="PANTHER" id="PTHR30469:SF36">
    <property type="entry name" value="BLL3903 PROTEIN"/>
    <property type="match status" value="1"/>
</dbReference>
<feature type="chain" id="PRO_5019444348" evidence="7">
    <location>
        <begin position="23"/>
        <end position="383"/>
    </location>
</feature>
<keyword evidence="3" id="KW-1003">Cell membrane</keyword>
<keyword evidence="4" id="KW-0997">Cell inner membrane</keyword>
<dbReference type="Pfam" id="PF25944">
    <property type="entry name" value="Beta-barrel_RND"/>
    <property type="match status" value="1"/>
</dbReference>
<evidence type="ECO:0000313" key="13">
    <source>
        <dbReference type="Proteomes" id="UP000289200"/>
    </source>
</evidence>
<dbReference type="EMBL" id="UWOC01000177">
    <property type="protein sequence ID" value="VCU10686.1"/>
    <property type="molecule type" value="Genomic_DNA"/>
</dbReference>